<accession>M2QWJ4</accession>
<evidence type="ECO:0000313" key="2">
    <source>
        <dbReference type="EMBL" id="EMD30332.1"/>
    </source>
</evidence>
<dbReference type="HOGENOM" id="CLU_1274910_0_0_1"/>
<feature type="region of interest" description="Disordered" evidence="1">
    <location>
        <begin position="1"/>
        <end position="30"/>
    </location>
</feature>
<feature type="non-terminal residue" evidence="2">
    <location>
        <position position="1"/>
    </location>
</feature>
<evidence type="ECO:0000313" key="3">
    <source>
        <dbReference type="Proteomes" id="UP000016930"/>
    </source>
</evidence>
<evidence type="ECO:0000256" key="1">
    <source>
        <dbReference type="SAM" id="MobiDB-lite"/>
    </source>
</evidence>
<dbReference type="Proteomes" id="UP000016930">
    <property type="component" value="Unassembled WGS sequence"/>
</dbReference>
<feature type="compositionally biased region" description="Low complexity" evidence="1">
    <location>
        <begin position="1"/>
        <end position="17"/>
    </location>
</feature>
<name>M2QWJ4_CERS8</name>
<proteinExistence type="predicted"/>
<dbReference type="AlphaFoldDB" id="M2QWJ4"/>
<keyword evidence="3" id="KW-1185">Reference proteome</keyword>
<dbReference type="EMBL" id="KB446303">
    <property type="protein sequence ID" value="EMD30332.1"/>
    <property type="molecule type" value="Genomic_DNA"/>
</dbReference>
<reference evidence="2 3" key="1">
    <citation type="journal article" date="2012" name="Proc. Natl. Acad. Sci. U.S.A.">
        <title>Comparative genomics of Ceriporiopsis subvermispora and Phanerochaete chrysosporium provide insight into selective ligninolysis.</title>
        <authorList>
            <person name="Fernandez-Fueyo E."/>
            <person name="Ruiz-Duenas F.J."/>
            <person name="Ferreira P."/>
            <person name="Floudas D."/>
            <person name="Hibbett D.S."/>
            <person name="Canessa P."/>
            <person name="Larrondo L.F."/>
            <person name="James T.Y."/>
            <person name="Seelenfreund D."/>
            <person name="Lobos S."/>
            <person name="Polanco R."/>
            <person name="Tello M."/>
            <person name="Honda Y."/>
            <person name="Watanabe T."/>
            <person name="Watanabe T."/>
            <person name="Ryu J.S."/>
            <person name="Kubicek C.P."/>
            <person name="Schmoll M."/>
            <person name="Gaskell J."/>
            <person name="Hammel K.E."/>
            <person name="St John F.J."/>
            <person name="Vanden Wymelenberg A."/>
            <person name="Sabat G."/>
            <person name="Splinter BonDurant S."/>
            <person name="Syed K."/>
            <person name="Yadav J.S."/>
            <person name="Doddapaneni H."/>
            <person name="Subramanian V."/>
            <person name="Lavin J.L."/>
            <person name="Oguiza J.A."/>
            <person name="Perez G."/>
            <person name="Pisabarro A.G."/>
            <person name="Ramirez L."/>
            <person name="Santoyo F."/>
            <person name="Master E."/>
            <person name="Coutinho P.M."/>
            <person name="Henrissat B."/>
            <person name="Lombard V."/>
            <person name="Magnuson J.K."/>
            <person name="Kuees U."/>
            <person name="Hori C."/>
            <person name="Igarashi K."/>
            <person name="Samejima M."/>
            <person name="Held B.W."/>
            <person name="Barry K.W."/>
            <person name="LaButti K.M."/>
            <person name="Lapidus A."/>
            <person name="Lindquist E.A."/>
            <person name="Lucas S.M."/>
            <person name="Riley R."/>
            <person name="Salamov A.A."/>
            <person name="Hoffmeister D."/>
            <person name="Schwenk D."/>
            <person name="Hadar Y."/>
            <person name="Yarden O."/>
            <person name="de Vries R.P."/>
            <person name="Wiebenga A."/>
            <person name="Stenlid J."/>
            <person name="Eastwood D."/>
            <person name="Grigoriev I.V."/>
            <person name="Berka R.M."/>
            <person name="Blanchette R.A."/>
            <person name="Kersten P."/>
            <person name="Martinez A.T."/>
            <person name="Vicuna R."/>
            <person name="Cullen D."/>
        </authorList>
    </citation>
    <scope>NUCLEOTIDE SEQUENCE [LARGE SCALE GENOMIC DNA]</scope>
    <source>
        <strain evidence="2 3">B</strain>
    </source>
</reference>
<gene>
    <name evidence="2" type="ORF">CERSUDRAFT_101530</name>
</gene>
<sequence>TPDPNDSSSSSTSPSPNVIELSDSSDEKSTRISTKHLPGWISSTKWKIFIATYEKWVGQQPKPFSIETYDSIKAMQDIYDLMYGAAYPREIDTDDPIFIVAEQRAAEYRLAQDGRDYKIMDNRTYFARTMLKNGQFLYEHNTGTLDDPVLSGAARSVWVARAFAHHLSRTAWALDVPGWVNEAPPL</sequence>
<organism evidence="2 3">
    <name type="scientific">Ceriporiopsis subvermispora (strain B)</name>
    <name type="common">White-rot fungus</name>
    <name type="synonym">Gelatoporia subvermispora</name>
    <dbReference type="NCBI Taxonomy" id="914234"/>
    <lineage>
        <taxon>Eukaryota</taxon>
        <taxon>Fungi</taxon>
        <taxon>Dikarya</taxon>
        <taxon>Basidiomycota</taxon>
        <taxon>Agaricomycotina</taxon>
        <taxon>Agaricomycetes</taxon>
        <taxon>Polyporales</taxon>
        <taxon>Gelatoporiaceae</taxon>
        <taxon>Gelatoporia</taxon>
    </lineage>
</organism>
<feature type="non-terminal residue" evidence="2">
    <location>
        <position position="186"/>
    </location>
</feature>
<protein>
    <submittedName>
        <fullName evidence="2">Uncharacterized protein</fullName>
    </submittedName>
</protein>